<feature type="transmembrane region" description="Helical" evidence="7">
    <location>
        <begin position="533"/>
        <end position="551"/>
    </location>
</feature>
<reference evidence="10 11" key="1">
    <citation type="submission" date="2019-02" db="EMBL/GenBank/DDBJ databases">
        <title>Deep-cultivation of Planctomycetes and their phenomic and genomic characterization uncovers novel biology.</title>
        <authorList>
            <person name="Wiegand S."/>
            <person name="Jogler M."/>
            <person name="Boedeker C."/>
            <person name="Pinto D."/>
            <person name="Vollmers J."/>
            <person name="Rivas-Marin E."/>
            <person name="Kohn T."/>
            <person name="Peeters S.H."/>
            <person name="Heuer A."/>
            <person name="Rast P."/>
            <person name="Oberbeckmann S."/>
            <person name="Bunk B."/>
            <person name="Jeske O."/>
            <person name="Meyerdierks A."/>
            <person name="Storesund J.E."/>
            <person name="Kallscheuer N."/>
            <person name="Luecker S."/>
            <person name="Lage O.M."/>
            <person name="Pohl T."/>
            <person name="Merkel B.J."/>
            <person name="Hornburger P."/>
            <person name="Mueller R.-W."/>
            <person name="Bruemmer F."/>
            <person name="Labrenz M."/>
            <person name="Spormann A.M."/>
            <person name="Op den Camp H."/>
            <person name="Overmann J."/>
            <person name="Amann R."/>
            <person name="Jetten M.S.M."/>
            <person name="Mascher T."/>
            <person name="Medema M.H."/>
            <person name="Devos D.P."/>
            <person name="Kaster A.-K."/>
            <person name="Ovreas L."/>
            <person name="Rohde M."/>
            <person name="Galperin M.Y."/>
            <person name="Jogler C."/>
        </authorList>
    </citation>
    <scope>NUCLEOTIDE SEQUENCE [LARGE SCALE GENOMIC DNA]</scope>
    <source>
        <strain evidence="10 11">Mal48</strain>
    </source>
</reference>
<feature type="transmembrane region" description="Helical" evidence="7">
    <location>
        <begin position="15"/>
        <end position="38"/>
    </location>
</feature>
<keyword evidence="3" id="KW-1003">Cell membrane</keyword>
<feature type="transmembrane region" description="Helical" evidence="7">
    <location>
        <begin position="424"/>
        <end position="449"/>
    </location>
</feature>
<feature type="domain" description="MacB-like periplasmic core" evidence="9">
    <location>
        <begin position="19"/>
        <end position="141"/>
    </location>
</feature>
<evidence type="ECO:0000256" key="4">
    <source>
        <dbReference type="ARBA" id="ARBA00022692"/>
    </source>
</evidence>
<evidence type="ECO:0000256" key="5">
    <source>
        <dbReference type="ARBA" id="ARBA00022989"/>
    </source>
</evidence>
<feature type="transmembrane region" description="Helical" evidence="7">
    <location>
        <begin position="470"/>
        <end position="499"/>
    </location>
</feature>
<gene>
    <name evidence="10" type="primary">lolC</name>
    <name evidence="10" type="ORF">Mal48_45940</name>
</gene>
<comment type="similarity">
    <text evidence="2">Belongs to the ABC-4 integral membrane protein family. LolC/E subfamily.</text>
</comment>
<dbReference type="KEGG" id="tpol:Mal48_45940"/>
<dbReference type="InterPro" id="IPR051447">
    <property type="entry name" value="Lipoprotein-release_system"/>
</dbReference>
<feature type="domain" description="ABC3 transporter permease C-terminal" evidence="8">
    <location>
        <begin position="428"/>
        <end position="561"/>
    </location>
</feature>
<dbReference type="InterPro" id="IPR025857">
    <property type="entry name" value="MacB_PCD"/>
</dbReference>
<dbReference type="RefSeq" id="WP_145204697.1">
    <property type="nucleotide sequence ID" value="NZ_CP036267.1"/>
</dbReference>
<name>A0A517QUL8_9PLAN</name>
<comment type="subcellular location">
    <subcellularLocation>
        <location evidence="1">Cell membrane</location>
        <topology evidence="1">Multi-pass membrane protein</topology>
    </subcellularLocation>
</comment>
<keyword evidence="4 7" id="KW-0812">Transmembrane</keyword>
<evidence type="ECO:0000259" key="9">
    <source>
        <dbReference type="Pfam" id="PF12704"/>
    </source>
</evidence>
<evidence type="ECO:0000313" key="10">
    <source>
        <dbReference type="EMBL" id="QDT35318.1"/>
    </source>
</evidence>
<evidence type="ECO:0000256" key="7">
    <source>
        <dbReference type="SAM" id="Phobius"/>
    </source>
</evidence>
<dbReference type="PANTHER" id="PTHR30489">
    <property type="entry name" value="LIPOPROTEIN-RELEASING SYSTEM TRANSMEMBRANE PROTEIN LOLE"/>
    <property type="match status" value="1"/>
</dbReference>
<evidence type="ECO:0000256" key="3">
    <source>
        <dbReference type="ARBA" id="ARBA00022475"/>
    </source>
</evidence>
<organism evidence="10 11">
    <name type="scientific">Thalassoglobus polymorphus</name>
    <dbReference type="NCBI Taxonomy" id="2527994"/>
    <lineage>
        <taxon>Bacteria</taxon>
        <taxon>Pseudomonadati</taxon>
        <taxon>Planctomycetota</taxon>
        <taxon>Planctomycetia</taxon>
        <taxon>Planctomycetales</taxon>
        <taxon>Planctomycetaceae</taxon>
        <taxon>Thalassoglobus</taxon>
    </lineage>
</organism>
<dbReference type="GO" id="GO:0044874">
    <property type="term" value="P:lipoprotein localization to outer membrane"/>
    <property type="evidence" value="ECO:0007669"/>
    <property type="project" value="TreeGrafter"/>
</dbReference>
<dbReference type="PANTHER" id="PTHR30489:SF0">
    <property type="entry name" value="LIPOPROTEIN-RELEASING SYSTEM TRANSMEMBRANE PROTEIN LOLE"/>
    <property type="match status" value="1"/>
</dbReference>
<protein>
    <submittedName>
        <fullName evidence="10">Lipoprotein-releasing system transmembrane protein LolC</fullName>
    </submittedName>
</protein>
<proteinExistence type="inferred from homology"/>
<dbReference type="GO" id="GO:0098797">
    <property type="term" value="C:plasma membrane protein complex"/>
    <property type="evidence" value="ECO:0007669"/>
    <property type="project" value="TreeGrafter"/>
</dbReference>
<dbReference type="EMBL" id="CP036267">
    <property type="protein sequence ID" value="QDT35318.1"/>
    <property type="molecule type" value="Genomic_DNA"/>
</dbReference>
<sequence length="568" mass="63049">MYKFLLANRYLRTRYIALASIISVTLGVATMIVVNSVMSGFSSQMKDRIHAILSDVMIETTSTDGTDDPRHLMAEVERLAGNYIEAMTPTVEIYGMVSFDWAGQTVYRPVTLVGIDPAGKNRVSPFAGYMLSRQDITEGDEIVRRAQRSLDEPLNWELTEEAQETRKEWVEWEQFKEQFDHQYSERVTSGVPLVANTPQQAPAPQEQGVELAAASEPPSLENWEDPFVQVSGTDQEIKALTPSQDAPPVFNHDDPFLSNATKEKTDPTAPLFGRIYIGAGLVSFPYKDKATGITHVMYMVKPGQDVNLTTIKTGKPEPANFKATVCDVFKSGMSEYDSNLVYCNLEQLQMARGMLFSPDPTKPEENLDWKNGAVTSLQIKLKNYNDASEVVRRLRSGLEPGTFQVRTWEEKQGPLLEAVAMESAILNVLLFLIITVAGFGILAIFYMIVVEKTRDIGILKALGASSRGVMMIFLSYGLSLGVVGSGVGVILGLLFVRYINEIEKLLSMITGRKVFDEAIYYFREIPTVVHPATVVWVAIGAIVIAVLASVLPARRAARLHPVQALRYE</sequence>
<keyword evidence="6 7" id="KW-0472">Membrane</keyword>
<keyword evidence="5 7" id="KW-1133">Transmembrane helix</keyword>
<evidence type="ECO:0000256" key="1">
    <source>
        <dbReference type="ARBA" id="ARBA00004651"/>
    </source>
</evidence>
<dbReference type="Proteomes" id="UP000315724">
    <property type="component" value="Chromosome"/>
</dbReference>
<evidence type="ECO:0000256" key="6">
    <source>
        <dbReference type="ARBA" id="ARBA00023136"/>
    </source>
</evidence>
<dbReference type="InterPro" id="IPR003838">
    <property type="entry name" value="ABC3_permease_C"/>
</dbReference>
<accession>A0A517QUL8</accession>
<keyword evidence="10" id="KW-0449">Lipoprotein</keyword>
<dbReference type="Pfam" id="PF12704">
    <property type="entry name" value="MacB_PCD"/>
    <property type="match status" value="1"/>
</dbReference>
<evidence type="ECO:0000313" key="11">
    <source>
        <dbReference type="Proteomes" id="UP000315724"/>
    </source>
</evidence>
<dbReference type="Pfam" id="PF02687">
    <property type="entry name" value="FtsX"/>
    <property type="match status" value="1"/>
</dbReference>
<dbReference type="OrthoDB" id="9808461at2"/>
<keyword evidence="11" id="KW-1185">Reference proteome</keyword>
<evidence type="ECO:0000259" key="8">
    <source>
        <dbReference type="Pfam" id="PF02687"/>
    </source>
</evidence>
<evidence type="ECO:0000256" key="2">
    <source>
        <dbReference type="ARBA" id="ARBA00005236"/>
    </source>
</evidence>
<dbReference type="AlphaFoldDB" id="A0A517QUL8"/>